<dbReference type="EMBL" id="JACRSZ010000008">
    <property type="protein sequence ID" value="MBC8573245.1"/>
    <property type="molecule type" value="Genomic_DNA"/>
</dbReference>
<feature type="transmembrane region" description="Helical" evidence="1">
    <location>
        <begin position="224"/>
        <end position="246"/>
    </location>
</feature>
<feature type="transmembrane region" description="Helical" evidence="1">
    <location>
        <begin position="139"/>
        <end position="160"/>
    </location>
</feature>
<keyword evidence="1" id="KW-0812">Transmembrane</keyword>
<feature type="transmembrane region" description="Helical" evidence="1">
    <location>
        <begin position="196"/>
        <end position="218"/>
    </location>
</feature>
<gene>
    <name evidence="2" type="ORF">H8716_09135</name>
</gene>
<dbReference type="Proteomes" id="UP000657421">
    <property type="component" value="Unassembled WGS sequence"/>
</dbReference>
<protein>
    <submittedName>
        <fullName evidence="2">Uncharacterized protein</fullName>
    </submittedName>
</protein>
<evidence type="ECO:0000256" key="1">
    <source>
        <dbReference type="SAM" id="Phobius"/>
    </source>
</evidence>
<proteinExistence type="predicted"/>
<feature type="transmembrane region" description="Helical" evidence="1">
    <location>
        <begin position="16"/>
        <end position="38"/>
    </location>
</feature>
<feature type="transmembrane region" description="Helical" evidence="1">
    <location>
        <begin position="68"/>
        <end position="87"/>
    </location>
</feature>
<sequence>MYLTDYIRHYLSFPGLLFFLLVSLAVVILIHVILLIAAKNKAMHYRQSDRVFAMTDLFNRYTERYYELMLSASSTLFFTGIFFLIDFDYFSASARTWAFWENYRDFILLSFIIVSIILISIVDHFFIPLRIIEKEEKSTLRMAGMLYMLIIFAYIKFIYLDDNYDAILFYFITMIIGRFVYFDASFKDFCISMKELVSQFPILLLVLLSTALLALYGFKSGYLLTSNGVVVSMFLAHFFVIFEIFLITRVQLPQKIAERIAGKL</sequence>
<organism evidence="2 3">
    <name type="scientific">Jingyaoa shaoxingensis</name>
    <dbReference type="NCBI Taxonomy" id="2763671"/>
    <lineage>
        <taxon>Bacteria</taxon>
        <taxon>Bacillati</taxon>
        <taxon>Bacillota</taxon>
        <taxon>Clostridia</taxon>
        <taxon>Lachnospirales</taxon>
        <taxon>Lachnospiraceae</taxon>
        <taxon>Jingyaoa</taxon>
    </lineage>
</organism>
<accession>A0ABR7NA07</accession>
<evidence type="ECO:0000313" key="2">
    <source>
        <dbReference type="EMBL" id="MBC8573245.1"/>
    </source>
</evidence>
<evidence type="ECO:0000313" key="3">
    <source>
        <dbReference type="Proteomes" id="UP000657421"/>
    </source>
</evidence>
<keyword evidence="3" id="KW-1185">Reference proteome</keyword>
<keyword evidence="1" id="KW-0472">Membrane</keyword>
<dbReference type="RefSeq" id="WP_249308331.1">
    <property type="nucleotide sequence ID" value="NZ_JACRSZ010000008.1"/>
</dbReference>
<keyword evidence="1" id="KW-1133">Transmembrane helix</keyword>
<reference evidence="2 3" key="1">
    <citation type="submission" date="2020-08" db="EMBL/GenBank/DDBJ databases">
        <title>Genome public.</title>
        <authorList>
            <person name="Liu C."/>
            <person name="Sun Q."/>
        </authorList>
    </citation>
    <scope>NUCLEOTIDE SEQUENCE [LARGE SCALE GENOMIC DNA]</scope>
    <source>
        <strain evidence="2 3">NSJ-46</strain>
    </source>
</reference>
<name>A0ABR7NA07_9FIRM</name>
<feature type="transmembrane region" description="Helical" evidence="1">
    <location>
        <begin position="166"/>
        <end position="184"/>
    </location>
</feature>
<feature type="transmembrane region" description="Helical" evidence="1">
    <location>
        <begin position="107"/>
        <end position="127"/>
    </location>
</feature>
<comment type="caution">
    <text evidence="2">The sequence shown here is derived from an EMBL/GenBank/DDBJ whole genome shotgun (WGS) entry which is preliminary data.</text>
</comment>